<feature type="domain" description="Sushi" evidence="15">
    <location>
        <begin position="44"/>
        <end position="107"/>
    </location>
</feature>
<dbReference type="InterPro" id="IPR017341">
    <property type="entry name" value="CD46"/>
</dbReference>
<organism evidence="16 17">
    <name type="scientific">Oryctolagus cuniculus</name>
    <name type="common">Rabbit</name>
    <dbReference type="NCBI Taxonomy" id="9986"/>
    <lineage>
        <taxon>Eukaryota</taxon>
        <taxon>Metazoa</taxon>
        <taxon>Chordata</taxon>
        <taxon>Craniata</taxon>
        <taxon>Vertebrata</taxon>
        <taxon>Euteleostomi</taxon>
        <taxon>Mammalia</taxon>
        <taxon>Eutheria</taxon>
        <taxon>Euarchontoglires</taxon>
        <taxon>Glires</taxon>
        <taxon>Lagomorpha</taxon>
        <taxon>Leporidae</taxon>
        <taxon>Oryctolagus</taxon>
    </lineage>
</organism>
<comment type="caution">
    <text evidence="12">Lacks conserved residue(s) required for the propagation of feature annotation.</text>
</comment>
<dbReference type="PANTHER" id="PTHR19325:SF521">
    <property type="entry name" value="MEMBRANE COFACTOR PROTEIN"/>
    <property type="match status" value="1"/>
</dbReference>
<feature type="disulfide bond" evidence="12">
    <location>
        <begin position="267"/>
        <end position="294"/>
    </location>
</feature>
<feature type="domain" description="Sushi" evidence="15">
    <location>
        <begin position="237"/>
        <end position="296"/>
    </location>
</feature>
<accession>A0A5F9DU04</accession>
<dbReference type="InParanoid" id="A0A5F9DU04"/>
<dbReference type="PIRSF" id="PIRSF037971">
    <property type="entry name" value="TLX_CD46"/>
    <property type="match status" value="1"/>
</dbReference>
<keyword evidence="17" id="KW-1185">Reference proteome</keyword>
<keyword evidence="9 11" id="KW-0278">Fertilization</keyword>
<name>A0A5F9DU04_RABIT</name>
<comment type="function">
    <text evidence="11">Acts as a cofactor for complement factor I, a serine protease which protects autologous cells against complement-mediated injury by cleaving C3b and C4b deposited on host tissue. May be involved in the fusion of the spermatozoa with the oocyte during fertilization.</text>
</comment>
<dbReference type="Ensembl" id="ENSOCUT00000062666.1">
    <property type="protein sequence ID" value="ENSOCUP00000049223.1"/>
    <property type="gene ID" value="ENSOCUG00000012162.3"/>
</dbReference>
<dbReference type="InterPro" id="IPR035976">
    <property type="entry name" value="Sushi/SCR/CCP_sf"/>
</dbReference>
<dbReference type="GO" id="GO:0007338">
    <property type="term" value="P:single fertilization"/>
    <property type="evidence" value="ECO:0007669"/>
    <property type="project" value="UniProtKB-UniRule"/>
</dbReference>
<proteinExistence type="predicted"/>
<keyword evidence="8" id="KW-0325">Glycoprotein</keyword>
<evidence type="ECO:0000256" key="6">
    <source>
        <dbReference type="ARBA" id="ARBA00023136"/>
    </source>
</evidence>
<comment type="subcellular location">
    <subcellularLocation>
        <location evidence="11">Cytoplasmic vesicle</location>
        <location evidence="11">Secretory vesicle</location>
        <location evidence="11">Acrosome inner membrane</location>
    </subcellularLocation>
    <subcellularLocation>
        <location evidence="1">Membrane</location>
        <topology evidence="1">Single-pass membrane protein</topology>
    </subcellularLocation>
</comment>
<evidence type="ECO:0000256" key="1">
    <source>
        <dbReference type="ARBA" id="ARBA00004167"/>
    </source>
</evidence>
<evidence type="ECO:0000259" key="15">
    <source>
        <dbReference type="PROSITE" id="PS50923"/>
    </source>
</evidence>
<evidence type="ECO:0000313" key="16">
    <source>
        <dbReference type="Ensembl" id="ENSOCUP00000049223.1"/>
    </source>
</evidence>
<dbReference type="SMR" id="A0A5F9DU04"/>
<evidence type="ECO:0000256" key="9">
    <source>
        <dbReference type="ARBA" id="ARBA00023279"/>
    </source>
</evidence>
<feature type="region of interest" description="Disordered" evidence="13">
    <location>
        <begin position="1"/>
        <end position="22"/>
    </location>
</feature>
<keyword evidence="4 14" id="KW-0732">Signal</keyword>
<evidence type="ECO:0000256" key="11">
    <source>
        <dbReference type="PIRNR" id="PIRNR037971"/>
    </source>
</evidence>
<keyword evidence="3 12" id="KW-0768">Sushi</keyword>
<dbReference type="Proteomes" id="UP000001811">
    <property type="component" value="Chromosome 12"/>
</dbReference>
<reference evidence="16 17" key="1">
    <citation type="journal article" date="2011" name="Nature">
        <title>A high-resolution map of human evolutionary constraint using 29 mammals.</title>
        <authorList>
            <person name="Lindblad-Toh K."/>
            <person name="Garber M."/>
            <person name="Zuk O."/>
            <person name="Lin M.F."/>
            <person name="Parker B.J."/>
            <person name="Washietl S."/>
            <person name="Kheradpour P."/>
            <person name="Ernst J."/>
            <person name="Jordan G."/>
            <person name="Mauceli E."/>
            <person name="Ward L.D."/>
            <person name="Lowe C.B."/>
            <person name="Holloway A.K."/>
            <person name="Clamp M."/>
            <person name="Gnerre S."/>
            <person name="Alfoldi J."/>
            <person name="Beal K."/>
            <person name="Chang J."/>
            <person name="Clawson H."/>
            <person name="Cuff J."/>
            <person name="Di Palma F."/>
            <person name="Fitzgerald S."/>
            <person name="Flicek P."/>
            <person name="Guttman M."/>
            <person name="Hubisz M.J."/>
            <person name="Jaffe D.B."/>
            <person name="Jungreis I."/>
            <person name="Kent W.J."/>
            <person name="Kostka D."/>
            <person name="Lara M."/>
            <person name="Martins A.L."/>
            <person name="Massingham T."/>
            <person name="Moltke I."/>
            <person name="Raney B.J."/>
            <person name="Rasmussen M.D."/>
            <person name="Robinson J."/>
            <person name="Stark A."/>
            <person name="Vilella A.J."/>
            <person name="Wen J."/>
            <person name="Xie X."/>
            <person name="Zody M.C."/>
            <person name="Baldwin J."/>
            <person name="Bloom T."/>
            <person name="Chin C.W."/>
            <person name="Heiman D."/>
            <person name="Nicol R."/>
            <person name="Nusbaum C."/>
            <person name="Young S."/>
            <person name="Wilkinson J."/>
            <person name="Worley K.C."/>
            <person name="Kovar C.L."/>
            <person name="Muzny D.M."/>
            <person name="Gibbs R.A."/>
            <person name="Cree A."/>
            <person name="Dihn H.H."/>
            <person name="Fowler G."/>
            <person name="Jhangiani S."/>
            <person name="Joshi V."/>
            <person name="Lee S."/>
            <person name="Lewis L.R."/>
            <person name="Nazareth L.V."/>
            <person name="Okwuonu G."/>
            <person name="Santibanez J."/>
            <person name="Warren W.C."/>
            <person name="Mardis E.R."/>
            <person name="Weinstock G.M."/>
            <person name="Wilson R.K."/>
            <person name="Delehaunty K."/>
            <person name="Dooling D."/>
            <person name="Fronik C."/>
            <person name="Fulton L."/>
            <person name="Fulton B."/>
            <person name="Graves T."/>
            <person name="Minx P."/>
            <person name="Sodergren E."/>
            <person name="Birney E."/>
            <person name="Margulies E.H."/>
            <person name="Herrero J."/>
            <person name="Green E.D."/>
            <person name="Haussler D."/>
            <person name="Siepel A."/>
            <person name="Goldman N."/>
            <person name="Pollard K.S."/>
            <person name="Pedersen J.S."/>
            <person name="Lander E.S."/>
            <person name="Kellis M."/>
        </authorList>
    </citation>
    <scope>NUCLEOTIDE SEQUENCE [LARGE SCALE GENOMIC DNA]</scope>
    <source>
        <strain evidence="16 17">Thorbecke inbred</strain>
    </source>
</reference>
<evidence type="ECO:0000256" key="4">
    <source>
        <dbReference type="ARBA" id="ARBA00022729"/>
    </source>
</evidence>
<evidence type="ECO:0000256" key="8">
    <source>
        <dbReference type="ARBA" id="ARBA00023180"/>
    </source>
</evidence>
<reference evidence="16" key="3">
    <citation type="submission" date="2025-09" db="UniProtKB">
        <authorList>
            <consortium name="Ensembl"/>
        </authorList>
    </citation>
    <scope>IDENTIFICATION</scope>
    <source>
        <strain evidence="16">Thorbecke</strain>
    </source>
</reference>
<dbReference type="Gene3D" id="2.10.70.10">
    <property type="entry name" value="Complement Module, domain 1"/>
    <property type="match status" value="4"/>
</dbReference>
<dbReference type="EMBL" id="AAGW02029167">
    <property type="status" value="NOT_ANNOTATED_CDS"/>
    <property type="molecule type" value="Genomic_DNA"/>
</dbReference>
<comment type="subunit">
    <text evidence="10">Interacts with C3b. Interacts with C4b. Interacts with moesin/MSN.</text>
</comment>
<evidence type="ECO:0000256" key="14">
    <source>
        <dbReference type="SAM" id="SignalP"/>
    </source>
</evidence>
<dbReference type="AlphaFoldDB" id="A0A5F9DU04"/>
<keyword evidence="6 11" id="KW-0472">Membrane</keyword>
<feature type="domain" description="Sushi" evidence="15">
    <location>
        <begin position="108"/>
        <end position="170"/>
    </location>
</feature>
<sequence>MAASSALRKAPPHHCQSPSASPASPWVLGILLLTLVFLPPTSSNTCGEPPRFQSMRPKGDIKSSYNVGERVEYECRLGYSHRLSLPKFITCQENQQWSQISNDTCYKKSCPRQPEPPNSQVNVVNGSYEYGSQIEYVCNEGYHLIGERILYCQVSDTGMQWSGSPPRCEKIMCTPPPNIPNGAHSGVGSDAFEYRAAVTYTCNRASGPDEFSLIGESQLYCVGPGKWSSDPPQCKVVKCPFPELTNGKQVSGFGTKFCYNAKVTFECNQGFYLHGSELITCNDNSTWQPPIPSCLKGQPPSTARSRVLCPSLTSPHTSNPSSSIPSGSVPTRTTSGTSIVLQYTCPHDRPLDLRDILEWILAFIIAVLEL</sequence>
<dbReference type="FunCoup" id="A0A5F9DU04">
    <property type="interactions" value="80"/>
</dbReference>
<dbReference type="GO" id="GO:0009986">
    <property type="term" value="C:cell surface"/>
    <property type="evidence" value="ECO:0007669"/>
    <property type="project" value="InterPro"/>
</dbReference>
<evidence type="ECO:0000256" key="13">
    <source>
        <dbReference type="SAM" id="MobiDB-lite"/>
    </source>
</evidence>
<reference evidence="16" key="2">
    <citation type="submission" date="2025-08" db="UniProtKB">
        <authorList>
            <consortium name="Ensembl"/>
        </authorList>
    </citation>
    <scope>IDENTIFICATION</scope>
    <source>
        <strain evidence="16">Thorbecke</strain>
    </source>
</reference>
<dbReference type="FunFam" id="2.10.70.10:FF:000014">
    <property type="entry name" value="Membrane cofactor protein"/>
    <property type="match status" value="1"/>
</dbReference>
<evidence type="ECO:0000256" key="10">
    <source>
        <dbReference type="ARBA" id="ARBA00047055"/>
    </source>
</evidence>
<dbReference type="InterPro" id="IPR000436">
    <property type="entry name" value="Sushi_SCR_CCP_dom"/>
</dbReference>
<evidence type="ECO:0000256" key="5">
    <source>
        <dbReference type="ARBA" id="ARBA00022737"/>
    </source>
</evidence>
<dbReference type="PANTHER" id="PTHR19325">
    <property type="entry name" value="COMPLEMENT COMPONENT-RELATED SUSHI DOMAIN-CONTAINING"/>
    <property type="match status" value="1"/>
</dbReference>
<evidence type="ECO:0000256" key="12">
    <source>
        <dbReference type="PROSITE-ProRule" id="PRU00302"/>
    </source>
</evidence>
<dbReference type="Pfam" id="PF00084">
    <property type="entry name" value="Sushi"/>
    <property type="match status" value="4"/>
</dbReference>
<keyword evidence="5" id="KW-0677">Repeat</keyword>
<feature type="chain" id="PRO_5023844030" description="Membrane cofactor protein" evidence="14">
    <location>
        <begin position="44"/>
        <end position="370"/>
    </location>
</feature>
<dbReference type="EMBL" id="AAGW02029168">
    <property type="status" value="NOT_ANNOTATED_CDS"/>
    <property type="molecule type" value="Genomic_DNA"/>
</dbReference>
<dbReference type="SMART" id="SM00032">
    <property type="entry name" value="CCP"/>
    <property type="match status" value="4"/>
</dbReference>
<dbReference type="CDD" id="cd00033">
    <property type="entry name" value="CCP"/>
    <property type="match status" value="4"/>
</dbReference>
<dbReference type="Bgee" id="ENSOCUG00000012162">
    <property type="expression patterns" value="Expressed in testis and 1 other cell type or tissue"/>
</dbReference>
<dbReference type="GO" id="GO:0002079">
    <property type="term" value="C:inner acrosomal membrane"/>
    <property type="evidence" value="ECO:0007669"/>
    <property type="project" value="UniProtKB-SubCell"/>
</dbReference>
<feature type="domain" description="Sushi" evidence="15">
    <location>
        <begin position="171"/>
        <end position="236"/>
    </location>
</feature>
<dbReference type="SUPFAM" id="SSF57535">
    <property type="entry name" value="Complement control module/SCR domain"/>
    <property type="match status" value="4"/>
</dbReference>
<protein>
    <recommendedName>
        <fullName evidence="2 11">Membrane cofactor protein</fullName>
    </recommendedName>
</protein>
<evidence type="ECO:0000256" key="3">
    <source>
        <dbReference type="ARBA" id="ARBA00022659"/>
    </source>
</evidence>
<evidence type="ECO:0000256" key="7">
    <source>
        <dbReference type="ARBA" id="ARBA00023157"/>
    </source>
</evidence>
<dbReference type="PROSITE" id="PS50923">
    <property type="entry name" value="SUSHI"/>
    <property type="match status" value="4"/>
</dbReference>
<keyword evidence="7 12" id="KW-1015">Disulfide bond</keyword>
<dbReference type="InterPro" id="IPR050350">
    <property type="entry name" value="Compl-Cell_Adhes-Reg"/>
</dbReference>
<evidence type="ECO:0000256" key="2">
    <source>
        <dbReference type="ARBA" id="ARBA00017517"/>
    </source>
</evidence>
<evidence type="ECO:0000313" key="17">
    <source>
        <dbReference type="Proteomes" id="UP000001811"/>
    </source>
</evidence>
<feature type="region of interest" description="Disordered" evidence="13">
    <location>
        <begin position="312"/>
        <end position="331"/>
    </location>
</feature>
<feature type="signal peptide" evidence="14">
    <location>
        <begin position="1"/>
        <end position="43"/>
    </location>
</feature>
<dbReference type="GeneTree" id="ENSGT00940000161381"/>